<dbReference type="GO" id="GO:0005886">
    <property type="term" value="C:plasma membrane"/>
    <property type="evidence" value="ECO:0007669"/>
    <property type="project" value="UniProtKB-SubCell"/>
</dbReference>
<dbReference type="Gene3D" id="1.10.150.510">
    <property type="entry name" value="Receptor activity modifying family"/>
    <property type="match status" value="1"/>
</dbReference>
<keyword evidence="4" id="KW-1003">Cell membrane</keyword>
<comment type="subunit">
    <text evidence="13">Heterodimer of CALCRL and RAMP1; the interaction induces allosteric modulation of CALCRL function and CGRP1/CALCA and CGRP2/CALCB ligand specificity. Heterodimer of CALCR and RAMP1; interaction forms the AMYR1 receptor complex for amylin/IAPP and CGRP1/CALCA ligands.</text>
</comment>
<evidence type="ECO:0000256" key="13">
    <source>
        <dbReference type="ARBA" id="ARBA00049674"/>
    </source>
</evidence>
<evidence type="ECO:0000256" key="4">
    <source>
        <dbReference type="ARBA" id="ARBA00022475"/>
    </source>
</evidence>
<keyword evidence="3" id="KW-0813">Transport</keyword>
<dbReference type="GO" id="GO:0043235">
    <property type="term" value="C:receptor complex"/>
    <property type="evidence" value="ECO:0007669"/>
    <property type="project" value="TreeGrafter"/>
</dbReference>
<keyword evidence="8 14" id="KW-0472">Membrane</keyword>
<organism evidence="16">
    <name type="scientific">Fundulus heteroclitus</name>
    <name type="common">Killifish</name>
    <name type="synonym">Mummichog</name>
    <dbReference type="NCBI Taxonomy" id="8078"/>
    <lineage>
        <taxon>Eukaryota</taxon>
        <taxon>Metazoa</taxon>
        <taxon>Chordata</taxon>
        <taxon>Craniata</taxon>
        <taxon>Vertebrata</taxon>
        <taxon>Euteleostomi</taxon>
        <taxon>Actinopterygii</taxon>
        <taxon>Neopterygii</taxon>
        <taxon>Teleostei</taxon>
        <taxon>Neoteleostei</taxon>
        <taxon>Acanthomorphata</taxon>
        <taxon>Ovalentaria</taxon>
        <taxon>Atherinomorphae</taxon>
        <taxon>Cyprinodontiformes</taxon>
        <taxon>Fundulidae</taxon>
        <taxon>Fundulus</taxon>
    </lineage>
</organism>
<evidence type="ECO:0000256" key="2">
    <source>
        <dbReference type="ARBA" id="ARBA00007087"/>
    </source>
</evidence>
<name>A0A147A1H0_FUNHE</name>
<keyword evidence="9" id="KW-1015">Disulfide bond</keyword>
<dbReference type="GO" id="GO:0006886">
    <property type="term" value="P:intracellular protein transport"/>
    <property type="evidence" value="ECO:0007669"/>
    <property type="project" value="InterPro"/>
</dbReference>
<evidence type="ECO:0000256" key="3">
    <source>
        <dbReference type="ARBA" id="ARBA00022448"/>
    </source>
</evidence>
<evidence type="ECO:0000256" key="8">
    <source>
        <dbReference type="ARBA" id="ARBA00023136"/>
    </source>
</evidence>
<comment type="function">
    <text evidence="12">Accessory protein that interacts with and modulates the function of G-protein coupled receptors including calcitonin gene-related peptide type 1 receptor (CALCRL) and calcitonin receptor (CALCR). Required for the transport of CALCRL to the plasma membrane. Together with CALCRL, form the receptor complex for the calcitonin gene-related peptides CGRP1/CALCA and CGRP2/CALCB. Together with CALCR, form the AMYR1 receptor complex for amylin/IAPP and CGRP1/CALCA.</text>
</comment>
<feature type="chain" id="PRO_5044549067" description="Receptor activity-modifying protein 1" evidence="15">
    <location>
        <begin position="30"/>
        <end position="151"/>
    </location>
</feature>
<evidence type="ECO:0000256" key="15">
    <source>
        <dbReference type="SAM" id="SignalP"/>
    </source>
</evidence>
<evidence type="ECO:0000256" key="10">
    <source>
        <dbReference type="ARBA" id="ARBA00023170"/>
    </source>
</evidence>
<evidence type="ECO:0000256" key="1">
    <source>
        <dbReference type="ARBA" id="ARBA00004251"/>
    </source>
</evidence>
<accession>A0A147A1H0</accession>
<dbReference type="OrthoDB" id="10007519at2759"/>
<dbReference type="InterPro" id="IPR006985">
    <property type="entry name" value="RAMP"/>
</dbReference>
<keyword evidence="6 15" id="KW-0732">Signal</keyword>
<keyword evidence="7 14" id="KW-1133">Transmembrane helix</keyword>
<keyword evidence="18" id="KW-1185">Reference proteome</keyword>
<dbReference type="PANTHER" id="PTHR14076:SF3">
    <property type="entry name" value="RECEPTOR ACTIVITY-MODIFYING PROTEIN 1"/>
    <property type="match status" value="1"/>
</dbReference>
<dbReference type="STRING" id="8078.ENSFHEP00000007194"/>
<dbReference type="GeneID" id="105931052"/>
<evidence type="ECO:0000256" key="12">
    <source>
        <dbReference type="ARBA" id="ARBA00049570"/>
    </source>
</evidence>
<sequence>MEFVSSVALLLRAGLLLLLVAHVRPSVSGCDGQLYEARINNLCSKKFHLDMGRLDSDLWCSWPETIEIYEELTNCTYQVALKMACFWPNRVVDSFFMQIHRSYFHHCALTGRLLHEPPIGILVPFIGVSVLITLLMTAVVVWRSKRTQGML</sequence>
<evidence type="ECO:0000256" key="7">
    <source>
        <dbReference type="ARBA" id="ARBA00022989"/>
    </source>
</evidence>
<dbReference type="PANTHER" id="PTHR14076">
    <property type="entry name" value="RECEPTOR ACTIVITY MODIFYING PROTEIN RAMP"/>
    <property type="match status" value="1"/>
</dbReference>
<proteinExistence type="inferred from homology"/>
<dbReference type="GO" id="GO:0031623">
    <property type="term" value="P:receptor internalization"/>
    <property type="evidence" value="ECO:0007669"/>
    <property type="project" value="TreeGrafter"/>
</dbReference>
<feature type="signal peptide" evidence="15">
    <location>
        <begin position="1"/>
        <end position="29"/>
    </location>
</feature>
<dbReference type="GO" id="GO:0072659">
    <property type="term" value="P:protein localization to plasma membrane"/>
    <property type="evidence" value="ECO:0007669"/>
    <property type="project" value="TreeGrafter"/>
</dbReference>
<dbReference type="Ensembl" id="ENSFHET00000004222.1">
    <property type="protein sequence ID" value="ENSFHEP00000007194.1"/>
    <property type="gene ID" value="ENSFHEG00000008290.1"/>
</dbReference>
<evidence type="ECO:0000256" key="14">
    <source>
        <dbReference type="SAM" id="Phobius"/>
    </source>
</evidence>
<feature type="transmembrane region" description="Helical" evidence="14">
    <location>
        <begin position="119"/>
        <end position="142"/>
    </location>
</feature>
<evidence type="ECO:0000256" key="5">
    <source>
        <dbReference type="ARBA" id="ARBA00022692"/>
    </source>
</evidence>
<reference evidence="16" key="1">
    <citation type="submission" date="2015-01" db="EMBL/GenBank/DDBJ databases">
        <title>EvidentialGene: Evidence-directed Construction of Complete mRNA Transcriptomes without Genomes.</title>
        <authorList>
            <person name="Gilbert D.G."/>
        </authorList>
    </citation>
    <scope>NUCLEOTIDE SEQUENCE</scope>
</reference>
<evidence type="ECO:0000256" key="11">
    <source>
        <dbReference type="ARBA" id="ARBA00041071"/>
    </source>
</evidence>
<dbReference type="Pfam" id="PF04901">
    <property type="entry name" value="RAMP"/>
    <property type="match status" value="1"/>
</dbReference>
<comment type="subcellular location">
    <subcellularLocation>
        <location evidence="1">Cell membrane</location>
        <topology evidence="1">Single-pass type I membrane protein</topology>
    </subcellularLocation>
</comment>
<evidence type="ECO:0000313" key="18">
    <source>
        <dbReference type="Proteomes" id="UP000265000"/>
    </source>
</evidence>
<comment type="similarity">
    <text evidence="2">Belongs to the RAMP family.</text>
</comment>
<dbReference type="GeneTree" id="ENSGT00940000159224"/>
<dbReference type="GO" id="GO:0006816">
    <property type="term" value="P:calcium ion transport"/>
    <property type="evidence" value="ECO:0007669"/>
    <property type="project" value="TreeGrafter"/>
</dbReference>
<keyword evidence="10 16" id="KW-0675">Receptor</keyword>
<evidence type="ECO:0000313" key="16">
    <source>
        <dbReference type="EMBL" id="JAR72348.1"/>
    </source>
</evidence>
<dbReference type="Proteomes" id="UP000265000">
    <property type="component" value="Unplaced"/>
</dbReference>
<dbReference type="GO" id="GO:0007186">
    <property type="term" value="P:G protein-coupled receptor signaling pathway"/>
    <property type="evidence" value="ECO:0007669"/>
    <property type="project" value="TreeGrafter"/>
</dbReference>
<evidence type="ECO:0000256" key="9">
    <source>
        <dbReference type="ARBA" id="ARBA00023157"/>
    </source>
</evidence>
<dbReference type="EMBL" id="GCES01013975">
    <property type="protein sequence ID" value="JAR72348.1"/>
    <property type="molecule type" value="Transcribed_RNA"/>
</dbReference>
<dbReference type="AlphaFoldDB" id="A0A147A1H0"/>
<dbReference type="GO" id="GO:0015026">
    <property type="term" value="F:coreceptor activity"/>
    <property type="evidence" value="ECO:0007669"/>
    <property type="project" value="InterPro"/>
</dbReference>
<evidence type="ECO:0000313" key="17">
    <source>
        <dbReference type="Ensembl" id="ENSFHEP00000007194.1"/>
    </source>
</evidence>
<dbReference type="RefSeq" id="XP_012724996.1">
    <property type="nucleotide sequence ID" value="XM_012869542.1"/>
</dbReference>
<dbReference type="GO" id="GO:0009986">
    <property type="term" value="C:cell surface"/>
    <property type="evidence" value="ECO:0007669"/>
    <property type="project" value="TreeGrafter"/>
</dbReference>
<dbReference type="InterPro" id="IPR038126">
    <property type="entry name" value="RAMP_sf"/>
</dbReference>
<evidence type="ECO:0000256" key="6">
    <source>
        <dbReference type="ARBA" id="ARBA00022729"/>
    </source>
</evidence>
<keyword evidence="5 14" id="KW-0812">Transmembrane</keyword>
<protein>
    <recommendedName>
        <fullName evidence="11">Receptor activity-modifying protein 1</fullName>
    </recommendedName>
</protein>
<dbReference type="GO" id="GO:0032870">
    <property type="term" value="P:cellular response to hormone stimulus"/>
    <property type="evidence" value="ECO:0007669"/>
    <property type="project" value="TreeGrafter"/>
</dbReference>
<reference evidence="17" key="2">
    <citation type="submission" date="2025-05" db="UniProtKB">
        <authorList>
            <consortium name="Ensembl"/>
        </authorList>
    </citation>
    <scope>IDENTIFICATION</scope>
</reference>
<dbReference type="GO" id="GO:0008277">
    <property type="term" value="P:regulation of G protein-coupled receptor signaling pathway"/>
    <property type="evidence" value="ECO:0007669"/>
    <property type="project" value="InterPro"/>
</dbReference>